<keyword evidence="5" id="KW-1185">Reference proteome</keyword>
<dbReference type="EMBL" id="LUGH01000206">
    <property type="protein sequence ID" value="OBZ87662.1"/>
    <property type="molecule type" value="Genomic_DNA"/>
</dbReference>
<evidence type="ECO:0000313" key="5">
    <source>
        <dbReference type="Proteomes" id="UP000093000"/>
    </source>
</evidence>
<evidence type="ECO:0000256" key="1">
    <source>
        <dbReference type="ARBA" id="ARBA00022574"/>
    </source>
</evidence>
<dbReference type="Pfam" id="PF23761">
    <property type="entry name" value="Beta-prop_DCAF4"/>
    <property type="match status" value="1"/>
</dbReference>
<dbReference type="InterPro" id="IPR052254">
    <property type="entry name" value="CUL4-DDB1_E3_ligase_receptor"/>
</dbReference>
<reference evidence="4 5" key="1">
    <citation type="submission" date="2016-03" db="EMBL/GenBank/DDBJ databases">
        <title>Choanephora cucurbitarum.</title>
        <authorList>
            <person name="Min B."/>
            <person name="Park H."/>
            <person name="Park J.-H."/>
            <person name="Shin H.-D."/>
            <person name="Choi I.-G."/>
        </authorList>
    </citation>
    <scope>NUCLEOTIDE SEQUENCE [LARGE SCALE GENOMIC DNA]</scope>
    <source>
        <strain evidence="4 5">KUS-F28377</strain>
    </source>
</reference>
<proteinExistence type="predicted"/>
<protein>
    <submittedName>
        <fullName evidence="4">DDB1-and CUL4-associated factor 4-like protein 1</fullName>
    </submittedName>
</protein>
<dbReference type="InterPro" id="IPR001680">
    <property type="entry name" value="WD40_rpt"/>
</dbReference>
<dbReference type="PROSITE" id="PS00678">
    <property type="entry name" value="WD_REPEATS_1"/>
    <property type="match status" value="1"/>
</dbReference>
<name>A0A1C7NEX4_9FUNG</name>
<dbReference type="PANTHER" id="PTHR44472:SF1">
    <property type="entry name" value="DDB1 AND CUL4 ASSOCIATED FACTOR 4"/>
    <property type="match status" value="1"/>
</dbReference>
<dbReference type="SMART" id="SM00320">
    <property type="entry name" value="WD40"/>
    <property type="match status" value="2"/>
</dbReference>
<sequence length="483" mass="55335">MSFKIPGYFLDQKTKKLYRIQPHGPFSLPELRKRVEREEAEAALKGAGPSASKARPLSTRKPPNLQQFLYARTTRRILSPEMGFQSLMAQLRPRSRLQLQERKVMQNRMFVELIGGSDDLGEMFTANHQTLLSHYGYQLDPQFSVWQVSQWRNNHSFMSLHLSNRMERYDGQIFQTLIGTLGGSLRQFVFPKLPPIQQEEARQAFLDEEQQRIATPHGNTIPSFSSFASYGGYEDMKILKSFERKKDLFWSSCIHDLFNQTVIGGDRKVYLLDSDIFRPIYSQKMESSIFATHISDHRPFTSWLGQRNGRIQLMDSRDPRARVNITRQFSHSSSVVYLQGLSDSTLLSSSLNGSVHLWDIRGAAKPVRTLKGHVNESTFHLGTDFDSKNQLLMLSGNDGRVRIWSLNDTHRNDPIWTSSKYDVPVPAVKFVCNTDQYPRLQDCWSSILPDTPIASRQIPGVLLFGTTDEASDATYIEWMTAVN</sequence>
<evidence type="ECO:0000313" key="4">
    <source>
        <dbReference type="EMBL" id="OBZ87662.1"/>
    </source>
</evidence>
<dbReference type="PANTHER" id="PTHR44472">
    <property type="entry name" value="DDB1- AND CUL4-ASSOCIATED FACTOR 4-RELATED"/>
    <property type="match status" value="1"/>
</dbReference>
<dbReference type="InParanoid" id="A0A1C7NEX4"/>
<evidence type="ECO:0000256" key="2">
    <source>
        <dbReference type="ARBA" id="ARBA00022737"/>
    </source>
</evidence>
<dbReference type="InterPro" id="IPR019775">
    <property type="entry name" value="WD40_repeat_CS"/>
</dbReference>
<dbReference type="InterPro" id="IPR015943">
    <property type="entry name" value="WD40/YVTN_repeat-like_dom_sf"/>
</dbReference>
<dbReference type="GO" id="GO:0080008">
    <property type="term" value="C:Cul4-RING E3 ubiquitin ligase complex"/>
    <property type="evidence" value="ECO:0007669"/>
    <property type="project" value="TreeGrafter"/>
</dbReference>
<gene>
    <name evidence="4" type="primary">DCAF4L1</name>
    <name evidence="4" type="ORF">A0J61_04284</name>
</gene>
<keyword evidence="1" id="KW-0853">WD repeat</keyword>
<dbReference type="SUPFAM" id="SSF50978">
    <property type="entry name" value="WD40 repeat-like"/>
    <property type="match status" value="1"/>
</dbReference>
<feature type="region of interest" description="Disordered" evidence="3">
    <location>
        <begin position="39"/>
        <end position="60"/>
    </location>
</feature>
<keyword evidence="2" id="KW-0677">Repeat</keyword>
<dbReference type="InterPro" id="IPR036322">
    <property type="entry name" value="WD40_repeat_dom_sf"/>
</dbReference>
<evidence type="ECO:0000256" key="3">
    <source>
        <dbReference type="SAM" id="MobiDB-lite"/>
    </source>
</evidence>
<organism evidence="4 5">
    <name type="scientific">Choanephora cucurbitarum</name>
    <dbReference type="NCBI Taxonomy" id="101091"/>
    <lineage>
        <taxon>Eukaryota</taxon>
        <taxon>Fungi</taxon>
        <taxon>Fungi incertae sedis</taxon>
        <taxon>Mucoromycota</taxon>
        <taxon>Mucoromycotina</taxon>
        <taxon>Mucoromycetes</taxon>
        <taxon>Mucorales</taxon>
        <taxon>Mucorineae</taxon>
        <taxon>Choanephoraceae</taxon>
        <taxon>Choanephoroideae</taxon>
        <taxon>Choanephora</taxon>
    </lineage>
</organism>
<comment type="caution">
    <text evidence="4">The sequence shown here is derived from an EMBL/GenBank/DDBJ whole genome shotgun (WGS) entry which is preliminary data.</text>
</comment>
<dbReference type="Proteomes" id="UP000093000">
    <property type="component" value="Unassembled WGS sequence"/>
</dbReference>
<accession>A0A1C7NEX4</accession>
<dbReference type="Gene3D" id="2.130.10.10">
    <property type="entry name" value="YVTN repeat-like/Quinoprotein amine dehydrogenase"/>
    <property type="match status" value="1"/>
</dbReference>
<dbReference type="OrthoDB" id="128867at2759"/>
<dbReference type="AlphaFoldDB" id="A0A1C7NEX4"/>
<dbReference type="STRING" id="101091.A0A1C7NEX4"/>